<evidence type="ECO:0000256" key="4">
    <source>
        <dbReference type="ARBA" id="ARBA00022741"/>
    </source>
</evidence>
<feature type="region of interest" description="Domain IV, binds dsDNA" evidence="8">
    <location>
        <begin position="343"/>
        <end position="470"/>
    </location>
</feature>
<reference evidence="14 15" key="1">
    <citation type="submission" date="2024-07" db="EMBL/GenBank/DDBJ databases">
        <title>Draft Genome Sequence of Ferrimicrobium acidiphilum Strain YE2023, Isolated from a Pulp of Bioleach Reactor.</title>
        <authorList>
            <person name="Elkina Y.A."/>
            <person name="Bulaeva A.G."/>
            <person name="Beletsky A.V."/>
            <person name="Mardanov A.V."/>
        </authorList>
    </citation>
    <scope>NUCLEOTIDE SEQUENCE [LARGE SCALE GENOMIC DNA]</scope>
    <source>
        <strain evidence="14 15">YE2023</strain>
    </source>
</reference>
<comment type="domain">
    <text evidence="8">Domain I is involved in oligomerization and binding regulators, domain II is flexibile and of varying length in different bacteria, domain III forms the AAA+ region, while domain IV binds dsDNA.</text>
</comment>
<evidence type="ECO:0000256" key="6">
    <source>
        <dbReference type="ARBA" id="ARBA00023121"/>
    </source>
</evidence>
<dbReference type="SUPFAM" id="SSF48295">
    <property type="entry name" value="TrpR-like"/>
    <property type="match status" value="1"/>
</dbReference>
<feature type="binding site" evidence="8">
    <location>
        <position position="173"/>
    </location>
    <ligand>
        <name>ATP</name>
        <dbReference type="ChEBI" id="CHEBI:30616"/>
    </ligand>
</feature>
<comment type="similarity">
    <text evidence="1 8 11">Belongs to the DnaA family.</text>
</comment>
<dbReference type="SMART" id="SM00760">
    <property type="entry name" value="Bac_DnaA_C"/>
    <property type="match status" value="1"/>
</dbReference>
<dbReference type="Gene3D" id="3.40.50.300">
    <property type="entry name" value="P-loop containing nucleotide triphosphate hydrolases"/>
    <property type="match status" value="1"/>
</dbReference>
<keyword evidence="7 8" id="KW-0238">DNA-binding</keyword>
<dbReference type="InterPro" id="IPR003593">
    <property type="entry name" value="AAA+_ATPase"/>
</dbReference>
<keyword evidence="15" id="KW-1185">Reference proteome</keyword>
<dbReference type="PROSITE" id="PS01008">
    <property type="entry name" value="DNAA"/>
    <property type="match status" value="1"/>
</dbReference>
<dbReference type="EMBL" id="JBFSHR010000028">
    <property type="protein sequence ID" value="MEX6429904.1"/>
    <property type="molecule type" value="Genomic_DNA"/>
</dbReference>
<dbReference type="PRINTS" id="PR00051">
    <property type="entry name" value="DNAA"/>
</dbReference>
<organism evidence="14 15">
    <name type="scientific">Ferrimicrobium acidiphilum</name>
    <dbReference type="NCBI Taxonomy" id="121039"/>
    <lineage>
        <taxon>Bacteria</taxon>
        <taxon>Bacillati</taxon>
        <taxon>Actinomycetota</taxon>
        <taxon>Acidimicrobiia</taxon>
        <taxon>Acidimicrobiales</taxon>
        <taxon>Acidimicrobiaceae</taxon>
        <taxon>Ferrimicrobium</taxon>
    </lineage>
</organism>
<keyword evidence="4 8" id="KW-0547">Nucleotide-binding</keyword>
<dbReference type="InterPro" id="IPR013159">
    <property type="entry name" value="DnaA_C"/>
</dbReference>
<evidence type="ECO:0000313" key="14">
    <source>
        <dbReference type="EMBL" id="MEX6429904.1"/>
    </source>
</evidence>
<dbReference type="InterPro" id="IPR038454">
    <property type="entry name" value="DnaA_N_sf"/>
</dbReference>
<feature type="binding site" evidence="8">
    <location>
        <position position="174"/>
    </location>
    <ligand>
        <name>ATP</name>
        <dbReference type="ChEBI" id="CHEBI:30616"/>
    </ligand>
</feature>
<evidence type="ECO:0000256" key="10">
    <source>
        <dbReference type="RuleBase" id="RU000577"/>
    </source>
</evidence>
<keyword evidence="3 8" id="KW-0235">DNA replication</keyword>
<dbReference type="SUPFAM" id="SSF52540">
    <property type="entry name" value="P-loop containing nucleoside triphosphate hydrolases"/>
    <property type="match status" value="1"/>
</dbReference>
<feature type="binding site" evidence="8">
    <location>
        <position position="170"/>
    </location>
    <ligand>
        <name>ATP</name>
        <dbReference type="ChEBI" id="CHEBI:30616"/>
    </ligand>
</feature>
<name>A0ABV3Y2W9_9ACTN</name>
<dbReference type="InterPro" id="IPR020591">
    <property type="entry name" value="Chromosome_initiator_DnaA-like"/>
</dbReference>
<keyword evidence="6 8" id="KW-0446">Lipid-binding</keyword>
<feature type="region of interest" description="Domain I, interacts with DnaA modulators" evidence="8">
    <location>
        <begin position="1"/>
        <end position="106"/>
    </location>
</feature>
<dbReference type="Pfam" id="PF11638">
    <property type="entry name" value="DnaA_N"/>
    <property type="match status" value="1"/>
</dbReference>
<keyword evidence="5 8" id="KW-0067">ATP-binding</keyword>
<dbReference type="InterPro" id="IPR010921">
    <property type="entry name" value="Trp_repressor/repl_initiator"/>
</dbReference>
<feature type="binding site" evidence="8">
    <location>
        <position position="172"/>
    </location>
    <ligand>
        <name>ATP</name>
        <dbReference type="ChEBI" id="CHEBI:30616"/>
    </ligand>
</feature>
<proteinExistence type="inferred from homology"/>
<comment type="caution">
    <text evidence="8">Lacks conserved residue(s) required for the propagation of feature annotation.</text>
</comment>
<evidence type="ECO:0000256" key="1">
    <source>
        <dbReference type="ARBA" id="ARBA00006583"/>
    </source>
</evidence>
<dbReference type="PANTHER" id="PTHR30050">
    <property type="entry name" value="CHROMOSOMAL REPLICATION INITIATOR PROTEIN DNAA"/>
    <property type="match status" value="1"/>
</dbReference>
<accession>A0ABV3Y2W9</accession>
<evidence type="ECO:0000256" key="2">
    <source>
        <dbReference type="ARBA" id="ARBA00022490"/>
    </source>
</evidence>
<dbReference type="Pfam" id="PF00308">
    <property type="entry name" value="Bac_DnaA"/>
    <property type="match status" value="1"/>
</dbReference>
<evidence type="ECO:0000256" key="5">
    <source>
        <dbReference type="ARBA" id="ARBA00022840"/>
    </source>
</evidence>
<comment type="function">
    <text evidence="8 10">Plays an essential role in the initiation and regulation of chromosomal replication. ATP-DnaA binds to the origin of replication (oriC) to initiate formation of the DNA replication initiation complex once per cell cycle. Binds the DnaA box (a 9 base pair repeat at the origin) and separates the double-stranded (ds)DNA. Forms a right-handed helical filament on oriC DNA; dsDNA binds to the exterior of the filament while single-stranded (ss)DNA is stabiized in the filament's interior. The ATP-DnaA-oriC complex binds and stabilizes one strand of the AT-rich DNA unwinding element (DUE), permitting loading of DNA polymerase. After initiation quickly degrades to an ADP-DnaA complex that is not apt for DNA replication. Binds acidic phospholipids.</text>
</comment>
<keyword evidence="2 8" id="KW-0963">Cytoplasm</keyword>
<evidence type="ECO:0000313" key="15">
    <source>
        <dbReference type="Proteomes" id="UP001560267"/>
    </source>
</evidence>
<dbReference type="InterPro" id="IPR018312">
    <property type="entry name" value="Chromosome_initiator_DnaA_CS"/>
</dbReference>
<gene>
    <name evidence="8 14" type="primary">dnaA</name>
    <name evidence="14" type="ORF">AB6A68_08640</name>
</gene>
<sequence>MPEHEDLWSTISERFREHVGEAAWKTWFISITPVTITADEVVLATPSPLAKERLETKYREVLGALFSQTLGHPVPVRIQVRANERSSLSIDALTTPGVHSQGALEADLFGQPPSRPNNAKARLSTTFDARYTFEAFVIGSSNRFAHAASLAVAETPAASYNPLFIHGGAGLGKTHLLHAIGNYVRQNYRDKYVKYVSTETFLNEFVDAIQRNKTSEFKARYRECDVLLVDDIQFLQNKEAIQEEFFHTFNYLYGAQKQIVLTSDRSPKAIATLEGRLRSRFAMGLITDVQPPDLETRSAILQRKAEDSGFILDASVIELIATNITDNIRELEGALTRLSAYSSLNGVPVTLDLAQMVLSDLITSSQRLQVRDPREIITVTATFFNTTPTELLGQSRKRPIAMARQIAMYIMRELTELSYPEIGREFGGRDHTTVIHAVQKVQNVMQSSIETFEQVDQLFKLLRDPSKQGG</sequence>
<dbReference type="CDD" id="cd06571">
    <property type="entry name" value="Bac_DnaA_C"/>
    <property type="match status" value="1"/>
</dbReference>
<feature type="region of interest" description="Domain III, AAA+ region" evidence="8">
    <location>
        <begin position="126"/>
        <end position="342"/>
    </location>
</feature>
<dbReference type="Gene3D" id="1.10.8.60">
    <property type="match status" value="1"/>
</dbReference>
<dbReference type="RefSeq" id="WP_298384047.1">
    <property type="nucleotide sequence ID" value="NZ_JBFSHR010000028.1"/>
</dbReference>
<dbReference type="PANTHER" id="PTHR30050:SF2">
    <property type="entry name" value="CHROMOSOMAL REPLICATION INITIATOR PROTEIN DNAA"/>
    <property type="match status" value="1"/>
</dbReference>
<dbReference type="InterPro" id="IPR024633">
    <property type="entry name" value="DnaA_N_dom"/>
</dbReference>
<dbReference type="InterPro" id="IPR013317">
    <property type="entry name" value="DnaA_dom"/>
</dbReference>
<protein>
    <recommendedName>
        <fullName evidence="8 9">Chromosomal replication initiator protein DnaA</fullName>
    </recommendedName>
</protein>
<dbReference type="InterPro" id="IPR027417">
    <property type="entry name" value="P-loop_NTPase"/>
</dbReference>
<dbReference type="Gene3D" id="1.10.1750.10">
    <property type="match status" value="1"/>
</dbReference>
<dbReference type="Pfam" id="PF08299">
    <property type="entry name" value="Bac_DnaA_C"/>
    <property type="match status" value="1"/>
</dbReference>
<comment type="subunit">
    <text evidence="8">Oligomerizes as a right-handed, spiral filament on DNA at oriC.</text>
</comment>
<evidence type="ECO:0000259" key="12">
    <source>
        <dbReference type="SMART" id="SM00382"/>
    </source>
</evidence>
<evidence type="ECO:0000256" key="8">
    <source>
        <dbReference type="HAMAP-Rule" id="MF_00377"/>
    </source>
</evidence>
<evidence type="ECO:0000256" key="3">
    <source>
        <dbReference type="ARBA" id="ARBA00022705"/>
    </source>
</evidence>
<dbReference type="NCBIfam" id="TIGR00362">
    <property type="entry name" value="DnaA"/>
    <property type="match status" value="1"/>
</dbReference>
<comment type="subcellular location">
    <subcellularLocation>
        <location evidence="8">Cytoplasm</location>
    </subcellularLocation>
</comment>
<dbReference type="InterPro" id="IPR001957">
    <property type="entry name" value="Chromosome_initiator_DnaA"/>
</dbReference>
<evidence type="ECO:0000256" key="7">
    <source>
        <dbReference type="ARBA" id="ARBA00023125"/>
    </source>
</evidence>
<feature type="domain" description="AAA+ ATPase" evidence="12">
    <location>
        <begin position="159"/>
        <end position="287"/>
    </location>
</feature>
<dbReference type="CDD" id="cd00009">
    <property type="entry name" value="AAA"/>
    <property type="match status" value="1"/>
</dbReference>
<dbReference type="Proteomes" id="UP001560267">
    <property type="component" value="Unassembled WGS sequence"/>
</dbReference>
<dbReference type="SMART" id="SM00382">
    <property type="entry name" value="AAA"/>
    <property type="match status" value="1"/>
</dbReference>
<feature type="domain" description="Chromosomal replication initiator DnaA C-terminal" evidence="13">
    <location>
        <begin position="372"/>
        <end position="441"/>
    </location>
</feature>
<evidence type="ECO:0000256" key="9">
    <source>
        <dbReference type="NCBIfam" id="TIGR00362"/>
    </source>
</evidence>
<evidence type="ECO:0000256" key="11">
    <source>
        <dbReference type="RuleBase" id="RU004227"/>
    </source>
</evidence>
<dbReference type="Gene3D" id="3.30.300.180">
    <property type="match status" value="1"/>
</dbReference>
<dbReference type="HAMAP" id="MF_00377">
    <property type="entry name" value="DnaA_bact"/>
    <property type="match status" value="1"/>
</dbReference>
<evidence type="ECO:0000259" key="13">
    <source>
        <dbReference type="SMART" id="SM00760"/>
    </source>
</evidence>
<comment type="caution">
    <text evidence="14">The sequence shown here is derived from an EMBL/GenBank/DDBJ whole genome shotgun (WGS) entry which is preliminary data.</text>
</comment>